<proteinExistence type="predicted"/>
<evidence type="ECO:0000313" key="1">
    <source>
        <dbReference type="EMBL" id="KAH6930629.1"/>
    </source>
</evidence>
<dbReference type="Proteomes" id="UP000821845">
    <property type="component" value="Chromosome 5"/>
</dbReference>
<gene>
    <name evidence="1" type="ORF">HPB50_015586</name>
</gene>
<protein>
    <submittedName>
        <fullName evidence="1">Uncharacterized protein</fullName>
    </submittedName>
</protein>
<organism evidence="1 2">
    <name type="scientific">Hyalomma asiaticum</name>
    <name type="common">Tick</name>
    <dbReference type="NCBI Taxonomy" id="266040"/>
    <lineage>
        <taxon>Eukaryota</taxon>
        <taxon>Metazoa</taxon>
        <taxon>Ecdysozoa</taxon>
        <taxon>Arthropoda</taxon>
        <taxon>Chelicerata</taxon>
        <taxon>Arachnida</taxon>
        <taxon>Acari</taxon>
        <taxon>Parasitiformes</taxon>
        <taxon>Ixodida</taxon>
        <taxon>Ixodoidea</taxon>
        <taxon>Ixodidae</taxon>
        <taxon>Hyalomminae</taxon>
        <taxon>Hyalomma</taxon>
    </lineage>
</organism>
<keyword evidence="2" id="KW-1185">Reference proteome</keyword>
<reference evidence="1" key="1">
    <citation type="submission" date="2020-05" db="EMBL/GenBank/DDBJ databases">
        <title>Large-scale comparative analyses of tick genomes elucidate their genetic diversity and vector capacities.</title>
        <authorList>
            <person name="Jia N."/>
            <person name="Wang J."/>
            <person name="Shi W."/>
            <person name="Du L."/>
            <person name="Sun Y."/>
            <person name="Zhan W."/>
            <person name="Jiang J."/>
            <person name="Wang Q."/>
            <person name="Zhang B."/>
            <person name="Ji P."/>
            <person name="Sakyi L.B."/>
            <person name="Cui X."/>
            <person name="Yuan T."/>
            <person name="Jiang B."/>
            <person name="Yang W."/>
            <person name="Lam T.T.-Y."/>
            <person name="Chang Q."/>
            <person name="Ding S."/>
            <person name="Wang X."/>
            <person name="Zhu J."/>
            <person name="Ruan X."/>
            <person name="Zhao L."/>
            <person name="Wei J."/>
            <person name="Que T."/>
            <person name="Du C."/>
            <person name="Cheng J."/>
            <person name="Dai P."/>
            <person name="Han X."/>
            <person name="Huang E."/>
            <person name="Gao Y."/>
            <person name="Liu J."/>
            <person name="Shao H."/>
            <person name="Ye R."/>
            <person name="Li L."/>
            <person name="Wei W."/>
            <person name="Wang X."/>
            <person name="Wang C."/>
            <person name="Yang T."/>
            <person name="Huo Q."/>
            <person name="Li W."/>
            <person name="Guo W."/>
            <person name="Chen H."/>
            <person name="Zhou L."/>
            <person name="Ni X."/>
            <person name="Tian J."/>
            <person name="Zhou Y."/>
            <person name="Sheng Y."/>
            <person name="Liu T."/>
            <person name="Pan Y."/>
            <person name="Xia L."/>
            <person name="Li J."/>
            <person name="Zhao F."/>
            <person name="Cao W."/>
        </authorList>
    </citation>
    <scope>NUCLEOTIDE SEQUENCE</scope>
    <source>
        <strain evidence="1">Hyas-2018</strain>
    </source>
</reference>
<sequence>MHKCAWARKQQQKAIIGSDAFSIGKAIEVQPSTSPSVPEGERDKQQVVGASKDQHEPVKGADAAAAGRNMPPDVQHPVSVTEPGEECMDTLRDEGSSMVGKRSHERTVDSEVQRGDGGGDEPPTKRC</sequence>
<comment type="caution">
    <text evidence="1">The sequence shown here is derived from an EMBL/GenBank/DDBJ whole genome shotgun (WGS) entry which is preliminary data.</text>
</comment>
<dbReference type="EMBL" id="CM023485">
    <property type="protein sequence ID" value="KAH6930629.1"/>
    <property type="molecule type" value="Genomic_DNA"/>
</dbReference>
<evidence type="ECO:0000313" key="2">
    <source>
        <dbReference type="Proteomes" id="UP000821845"/>
    </source>
</evidence>
<accession>A0ACB7S9N9</accession>
<name>A0ACB7S9N9_HYAAI</name>